<dbReference type="PROSITE" id="PS00600">
    <property type="entry name" value="AA_TRANSFER_CLASS_3"/>
    <property type="match status" value="1"/>
</dbReference>
<dbReference type="RefSeq" id="WP_188391102.1">
    <property type="nucleotide sequence ID" value="NZ_BMEV01000010.1"/>
</dbReference>
<dbReference type="InterPro" id="IPR015422">
    <property type="entry name" value="PyrdxlP-dep_Trfase_small"/>
</dbReference>
<dbReference type="PIRSF" id="PIRSF000521">
    <property type="entry name" value="Transaminase_4ab_Lys_Orn"/>
    <property type="match status" value="1"/>
</dbReference>
<keyword evidence="7" id="KW-1185">Reference proteome</keyword>
<comment type="similarity">
    <text evidence="1 5">Belongs to the class-III pyridoxal-phosphate-dependent aminotransferase family.</text>
</comment>
<dbReference type="SUPFAM" id="SSF53383">
    <property type="entry name" value="PLP-dependent transferases"/>
    <property type="match status" value="1"/>
</dbReference>
<name>A0A8J2ZRN7_9BACI</name>
<evidence type="ECO:0000256" key="5">
    <source>
        <dbReference type="RuleBase" id="RU003560"/>
    </source>
</evidence>
<dbReference type="Pfam" id="PF00202">
    <property type="entry name" value="Aminotran_3"/>
    <property type="match status" value="1"/>
</dbReference>
<proteinExistence type="inferred from homology"/>
<dbReference type="AlphaFoldDB" id="A0A8J2ZRN7"/>
<protein>
    <submittedName>
        <fullName evidence="6">Aspartate aminotransferase family protein</fullName>
    </submittedName>
</protein>
<dbReference type="InterPro" id="IPR049704">
    <property type="entry name" value="Aminotrans_3_PPA_site"/>
</dbReference>
<dbReference type="Gene3D" id="3.40.640.10">
    <property type="entry name" value="Type I PLP-dependent aspartate aminotransferase-like (Major domain)"/>
    <property type="match status" value="1"/>
</dbReference>
<accession>A0A8J2ZRN7</accession>
<reference evidence="6" key="2">
    <citation type="submission" date="2020-09" db="EMBL/GenBank/DDBJ databases">
        <authorList>
            <person name="Sun Q."/>
            <person name="Zhou Y."/>
        </authorList>
    </citation>
    <scope>NUCLEOTIDE SEQUENCE</scope>
    <source>
        <strain evidence="6">CGMCC 1.12360</strain>
    </source>
</reference>
<dbReference type="CDD" id="cd00610">
    <property type="entry name" value="OAT_like"/>
    <property type="match status" value="1"/>
</dbReference>
<dbReference type="InterPro" id="IPR015421">
    <property type="entry name" value="PyrdxlP-dep_Trfase_major"/>
</dbReference>
<evidence type="ECO:0000256" key="3">
    <source>
        <dbReference type="ARBA" id="ARBA00022679"/>
    </source>
</evidence>
<evidence type="ECO:0000313" key="6">
    <source>
        <dbReference type="EMBL" id="GGH71833.1"/>
    </source>
</evidence>
<evidence type="ECO:0000256" key="2">
    <source>
        <dbReference type="ARBA" id="ARBA00022576"/>
    </source>
</evidence>
<dbReference type="PANTHER" id="PTHR43094">
    <property type="entry name" value="AMINOTRANSFERASE"/>
    <property type="match status" value="1"/>
</dbReference>
<reference evidence="6" key="1">
    <citation type="journal article" date="2014" name="Int. J. Syst. Evol. Microbiol.">
        <title>Complete genome sequence of Corynebacterium casei LMG S-19264T (=DSM 44701T), isolated from a smear-ripened cheese.</title>
        <authorList>
            <consortium name="US DOE Joint Genome Institute (JGI-PGF)"/>
            <person name="Walter F."/>
            <person name="Albersmeier A."/>
            <person name="Kalinowski J."/>
            <person name="Ruckert C."/>
        </authorList>
    </citation>
    <scope>NUCLEOTIDE SEQUENCE</scope>
    <source>
        <strain evidence="6">CGMCC 1.12360</strain>
    </source>
</reference>
<evidence type="ECO:0000256" key="1">
    <source>
        <dbReference type="ARBA" id="ARBA00008954"/>
    </source>
</evidence>
<keyword evidence="4 5" id="KW-0663">Pyridoxal phosphate</keyword>
<dbReference type="EMBL" id="BMEV01000010">
    <property type="protein sequence ID" value="GGH71833.1"/>
    <property type="molecule type" value="Genomic_DNA"/>
</dbReference>
<evidence type="ECO:0000256" key="4">
    <source>
        <dbReference type="ARBA" id="ARBA00022898"/>
    </source>
</evidence>
<keyword evidence="2 6" id="KW-0032">Aminotransferase</keyword>
<dbReference type="InterPro" id="IPR005814">
    <property type="entry name" value="Aminotrans_3"/>
</dbReference>
<gene>
    <name evidence="6" type="ORF">GCM10010978_08170</name>
</gene>
<dbReference type="InterPro" id="IPR015424">
    <property type="entry name" value="PyrdxlP-dep_Trfase"/>
</dbReference>
<dbReference type="PANTHER" id="PTHR43094:SF1">
    <property type="entry name" value="AMINOTRANSFERASE CLASS-III"/>
    <property type="match status" value="1"/>
</dbReference>
<dbReference type="FunFam" id="3.40.640.10:FF:000014">
    <property type="entry name" value="Adenosylmethionine-8-amino-7-oxononanoate aminotransferase, probable"/>
    <property type="match status" value="1"/>
</dbReference>
<comment type="caution">
    <text evidence="6">The sequence shown here is derived from an EMBL/GenBank/DDBJ whole genome shotgun (WGS) entry which is preliminary data.</text>
</comment>
<dbReference type="Proteomes" id="UP000602050">
    <property type="component" value="Unassembled WGS sequence"/>
</dbReference>
<dbReference type="GO" id="GO:0008483">
    <property type="term" value="F:transaminase activity"/>
    <property type="evidence" value="ECO:0007669"/>
    <property type="project" value="UniProtKB-KW"/>
</dbReference>
<dbReference type="Gene3D" id="3.90.1150.10">
    <property type="entry name" value="Aspartate Aminotransferase, domain 1"/>
    <property type="match status" value="1"/>
</dbReference>
<organism evidence="6 7">
    <name type="scientific">Compostibacillus humi</name>
    <dbReference type="NCBI Taxonomy" id="1245525"/>
    <lineage>
        <taxon>Bacteria</taxon>
        <taxon>Bacillati</taxon>
        <taxon>Bacillota</taxon>
        <taxon>Bacilli</taxon>
        <taxon>Bacillales</taxon>
        <taxon>Bacillaceae</taxon>
        <taxon>Compostibacillus</taxon>
    </lineage>
</organism>
<sequence length="459" mass="50747">MTKNTTNETLLKELSEIDRLHHIHPSTNPKFHRDNGPKLVFKEGKGIYLYDLKGEEYIDGVSMLWNVNLGHGNKELAEAAYEQMSSIAYASAFYGYANESTARLAKKVASLTPGDLNTVFFTSGGSESNDTAFKLSRFYWELKGYKNKKKIISLRRGYHGVTVAAQRATGIEVYRNFSGSLDPNIVNAKPHLTECEQGDKNHPEYEGSIHSIIEKEGAENIAAVIMEPIQGAGGVHIPPEGYLEAVRKLCSENNIHLILDEVICGFGRTGKMFGADNWNIVPDLITFAKGITSGYSQLGGVAMTDEIGNTIAQYDGMLPHGFTYSGHPTACAVGLKNIEILERDNLVQHAVEMGEVLRQGFEYLEGKYSFFTKGRNVGLLGGFDLMRSPEENIPFEESVKAAVTLVDECFQRNLLIRPFDFEPGMNIVAVAPPLIIEKDEVEKIIAIIDDSLKALSNKI</sequence>
<evidence type="ECO:0000313" key="7">
    <source>
        <dbReference type="Proteomes" id="UP000602050"/>
    </source>
</evidence>
<keyword evidence="3" id="KW-0808">Transferase</keyword>
<dbReference type="GO" id="GO:0030170">
    <property type="term" value="F:pyridoxal phosphate binding"/>
    <property type="evidence" value="ECO:0007669"/>
    <property type="project" value="InterPro"/>
</dbReference>